<evidence type="ECO:0000256" key="5">
    <source>
        <dbReference type="ARBA" id="ARBA00023163"/>
    </source>
</evidence>
<evidence type="ECO:0000259" key="9">
    <source>
        <dbReference type="PROSITE" id="PS51755"/>
    </source>
</evidence>
<evidence type="ECO:0000259" key="8">
    <source>
        <dbReference type="PROSITE" id="PS50110"/>
    </source>
</evidence>
<dbReference type="Gene3D" id="1.10.10.10">
    <property type="entry name" value="Winged helix-like DNA-binding domain superfamily/Winged helix DNA-binding domain"/>
    <property type="match status" value="1"/>
</dbReference>
<name>A0AAE6Y430_STRAT</name>
<dbReference type="Proteomes" id="UP000190306">
    <property type="component" value="Chromosome"/>
</dbReference>
<dbReference type="PANTHER" id="PTHR48111:SF1">
    <property type="entry name" value="TWO-COMPONENT RESPONSE REGULATOR ORR33"/>
    <property type="match status" value="1"/>
</dbReference>
<keyword evidence="2" id="KW-0902">Two-component regulatory system</keyword>
<gene>
    <name evidence="10" type="ORF">AFM16_06010</name>
    <name evidence="11" type="ORF">HCX60_06130</name>
</gene>
<evidence type="ECO:0000256" key="4">
    <source>
        <dbReference type="ARBA" id="ARBA00023125"/>
    </source>
</evidence>
<dbReference type="Pfam" id="PF00486">
    <property type="entry name" value="Trans_reg_C"/>
    <property type="match status" value="1"/>
</dbReference>
<dbReference type="InterPro" id="IPR011006">
    <property type="entry name" value="CheY-like_superfamily"/>
</dbReference>
<accession>A0AAE6Y430</accession>
<dbReference type="RefSeq" id="WP_078632685.1">
    <property type="nucleotide sequence ID" value="NZ_CM007717.1"/>
</dbReference>
<sequence>MSQRAPELPVLANAGKSWRVLVVENDVQYAESLIHGLRRHGHEVTAVERGGTALQVYGDADLVLIDLELPDLDGLEVCRAIRTVSDIPIIALTARGTELDRVLGLQAGADDYMVKPYGFRELMARMQAVMRRARPVPRTADVISHGPLTIDAGSREVSLYGRPVVVTRKEFDLLHLLASHPGSVIPRNRLMQQVWGDSWSRRTVDTHVSSLRSKLGASDWIITIRGVGFRLGNG</sequence>
<evidence type="ECO:0000256" key="1">
    <source>
        <dbReference type="ARBA" id="ARBA00022553"/>
    </source>
</evidence>
<dbReference type="CDD" id="cd00383">
    <property type="entry name" value="trans_reg_C"/>
    <property type="match status" value="1"/>
</dbReference>
<dbReference type="PROSITE" id="PS51755">
    <property type="entry name" value="OMPR_PHOB"/>
    <property type="match status" value="1"/>
</dbReference>
<dbReference type="PANTHER" id="PTHR48111">
    <property type="entry name" value="REGULATOR OF RPOS"/>
    <property type="match status" value="1"/>
</dbReference>
<dbReference type="EMBL" id="LHQL01000005">
    <property type="protein sequence ID" value="OOQ54125.1"/>
    <property type="molecule type" value="Genomic_DNA"/>
</dbReference>
<dbReference type="SUPFAM" id="SSF52172">
    <property type="entry name" value="CheY-like"/>
    <property type="match status" value="1"/>
</dbReference>
<reference evidence="11 13" key="2">
    <citation type="submission" date="2020-03" db="EMBL/GenBank/DDBJ databases">
        <title>Is there a link between lipid content and antibiotic production in Streptomyces?</title>
        <authorList>
            <person name="David M."/>
            <person name="Lejeune C."/>
            <person name="Abreu S."/>
            <person name="Thibessard A."/>
            <person name="Leblond P."/>
            <person name="Chaminade P."/>
            <person name="Virolle M.-J."/>
        </authorList>
    </citation>
    <scope>NUCLEOTIDE SEQUENCE [LARGE SCALE GENOMIC DNA]</scope>
    <source>
        <strain evidence="11 13">DSM 41481</strain>
    </source>
</reference>
<feature type="DNA-binding region" description="OmpR/PhoB-type" evidence="7">
    <location>
        <begin position="140"/>
        <end position="233"/>
    </location>
</feature>
<dbReference type="InterPro" id="IPR016032">
    <property type="entry name" value="Sig_transdc_resp-reg_C-effctor"/>
</dbReference>
<evidence type="ECO:0000313" key="11">
    <source>
        <dbReference type="EMBL" id="QIT43140.1"/>
    </source>
</evidence>
<keyword evidence="4 7" id="KW-0238">DNA-binding</keyword>
<dbReference type="InterPro" id="IPR039420">
    <property type="entry name" value="WalR-like"/>
</dbReference>
<dbReference type="GeneID" id="93959253"/>
<feature type="domain" description="Response regulatory" evidence="8">
    <location>
        <begin position="19"/>
        <end position="130"/>
    </location>
</feature>
<dbReference type="SMART" id="SM00862">
    <property type="entry name" value="Trans_reg_C"/>
    <property type="match status" value="1"/>
</dbReference>
<dbReference type="GO" id="GO:0032993">
    <property type="term" value="C:protein-DNA complex"/>
    <property type="evidence" value="ECO:0007669"/>
    <property type="project" value="TreeGrafter"/>
</dbReference>
<dbReference type="InterPro" id="IPR036388">
    <property type="entry name" value="WH-like_DNA-bd_sf"/>
</dbReference>
<evidence type="ECO:0000313" key="10">
    <source>
        <dbReference type="EMBL" id="OOQ54125.1"/>
    </source>
</evidence>
<proteinExistence type="predicted"/>
<keyword evidence="5" id="KW-0804">Transcription</keyword>
<keyword evidence="1 6" id="KW-0597">Phosphoprotein</keyword>
<dbReference type="Pfam" id="PF00072">
    <property type="entry name" value="Response_reg"/>
    <property type="match status" value="1"/>
</dbReference>
<evidence type="ECO:0000256" key="6">
    <source>
        <dbReference type="PROSITE-ProRule" id="PRU00169"/>
    </source>
</evidence>
<keyword evidence="12" id="KW-1185">Reference proteome</keyword>
<dbReference type="Gene3D" id="6.10.250.690">
    <property type="match status" value="1"/>
</dbReference>
<feature type="domain" description="OmpR/PhoB-type" evidence="9">
    <location>
        <begin position="140"/>
        <end position="233"/>
    </location>
</feature>
<dbReference type="Proteomes" id="UP000502504">
    <property type="component" value="Chromosome"/>
</dbReference>
<dbReference type="InterPro" id="IPR001789">
    <property type="entry name" value="Sig_transdc_resp-reg_receiver"/>
</dbReference>
<dbReference type="GO" id="GO:0000976">
    <property type="term" value="F:transcription cis-regulatory region binding"/>
    <property type="evidence" value="ECO:0007669"/>
    <property type="project" value="TreeGrafter"/>
</dbReference>
<dbReference type="InterPro" id="IPR001867">
    <property type="entry name" value="OmpR/PhoB-type_DNA-bd"/>
</dbReference>
<organism evidence="11 13">
    <name type="scientific">Streptomyces antibioticus</name>
    <dbReference type="NCBI Taxonomy" id="1890"/>
    <lineage>
        <taxon>Bacteria</taxon>
        <taxon>Bacillati</taxon>
        <taxon>Actinomycetota</taxon>
        <taxon>Actinomycetes</taxon>
        <taxon>Kitasatosporales</taxon>
        <taxon>Streptomycetaceae</taxon>
        <taxon>Streptomyces</taxon>
    </lineage>
</organism>
<evidence type="ECO:0000256" key="2">
    <source>
        <dbReference type="ARBA" id="ARBA00023012"/>
    </source>
</evidence>
<dbReference type="GO" id="GO:0006355">
    <property type="term" value="P:regulation of DNA-templated transcription"/>
    <property type="evidence" value="ECO:0007669"/>
    <property type="project" value="InterPro"/>
</dbReference>
<reference evidence="10 12" key="1">
    <citation type="submission" date="2015-07" db="EMBL/GenBank/DDBJ databases">
        <title>Draft Genome Sequence of Streptomyces antibioticus, IMRU 3720 reveals insights in the evolution of actinomycin biosynthetic gene clusters in Streptomyces.</title>
        <authorList>
            <person name="Crnovcic I."/>
            <person name="Ruckert C."/>
            <person name="Kalinowksi J."/>
            <person name="Keller U."/>
        </authorList>
    </citation>
    <scope>NUCLEOTIDE SEQUENCE [LARGE SCALE GENOMIC DNA]</scope>
    <source>
        <strain evidence="10 12">DSM 41481</strain>
    </source>
</reference>
<dbReference type="SMART" id="SM00448">
    <property type="entry name" value="REC"/>
    <property type="match status" value="1"/>
</dbReference>
<dbReference type="AlphaFoldDB" id="A0AAE6Y430"/>
<dbReference type="PROSITE" id="PS50110">
    <property type="entry name" value="RESPONSE_REGULATORY"/>
    <property type="match status" value="1"/>
</dbReference>
<evidence type="ECO:0000313" key="12">
    <source>
        <dbReference type="Proteomes" id="UP000190306"/>
    </source>
</evidence>
<dbReference type="GO" id="GO:0000156">
    <property type="term" value="F:phosphorelay response regulator activity"/>
    <property type="evidence" value="ECO:0007669"/>
    <property type="project" value="TreeGrafter"/>
</dbReference>
<protein>
    <submittedName>
        <fullName evidence="11">Response regulator transcription factor</fullName>
    </submittedName>
    <submittedName>
        <fullName evidence="10">Transcriptional regulator</fullName>
    </submittedName>
</protein>
<evidence type="ECO:0000313" key="13">
    <source>
        <dbReference type="Proteomes" id="UP000502504"/>
    </source>
</evidence>
<evidence type="ECO:0000256" key="3">
    <source>
        <dbReference type="ARBA" id="ARBA00023015"/>
    </source>
</evidence>
<keyword evidence="3" id="KW-0805">Transcription regulation</keyword>
<evidence type="ECO:0000256" key="7">
    <source>
        <dbReference type="PROSITE-ProRule" id="PRU01091"/>
    </source>
</evidence>
<dbReference type="EMBL" id="CP050692">
    <property type="protein sequence ID" value="QIT43140.1"/>
    <property type="molecule type" value="Genomic_DNA"/>
</dbReference>
<dbReference type="Gene3D" id="3.40.50.2300">
    <property type="match status" value="1"/>
</dbReference>
<dbReference type="SUPFAM" id="SSF46894">
    <property type="entry name" value="C-terminal effector domain of the bipartite response regulators"/>
    <property type="match status" value="1"/>
</dbReference>
<dbReference type="GO" id="GO:0005829">
    <property type="term" value="C:cytosol"/>
    <property type="evidence" value="ECO:0007669"/>
    <property type="project" value="TreeGrafter"/>
</dbReference>
<feature type="modified residue" description="4-aspartylphosphate" evidence="6">
    <location>
        <position position="66"/>
    </location>
</feature>